<dbReference type="EMBL" id="QJSU01000009">
    <property type="protein sequence ID" value="PYE38109.1"/>
    <property type="molecule type" value="Genomic_DNA"/>
</dbReference>
<evidence type="ECO:0000313" key="3">
    <source>
        <dbReference type="Proteomes" id="UP000247746"/>
    </source>
</evidence>
<reference evidence="2 3" key="1">
    <citation type="submission" date="2018-06" db="EMBL/GenBank/DDBJ databases">
        <title>Genomic Encyclopedia of Type Strains, Phase III (KMG-III): the genomes of soil and plant-associated and newly described type strains.</title>
        <authorList>
            <person name="Whitman W."/>
        </authorList>
    </citation>
    <scope>NUCLEOTIDE SEQUENCE [LARGE SCALE GENOMIC DNA]</scope>
    <source>
        <strain evidence="2 3">CECT 5889</strain>
    </source>
</reference>
<comment type="caution">
    <text evidence="2">The sequence shown here is derived from an EMBL/GenBank/DDBJ whole genome shotgun (WGS) entry which is preliminary data.</text>
</comment>
<keyword evidence="3" id="KW-1185">Reference proteome</keyword>
<organism evidence="2 3">
    <name type="scientific">Psychrobacter fozii</name>
    <dbReference type="NCBI Taxonomy" id="198480"/>
    <lineage>
        <taxon>Bacteria</taxon>
        <taxon>Pseudomonadati</taxon>
        <taxon>Pseudomonadota</taxon>
        <taxon>Gammaproteobacteria</taxon>
        <taxon>Moraxellales</taxon>
        <taxon>Moraxellaceae</taxon>
        <taxon>Psychrobacter</taxon>
    </lineage>
</organism>
<evidence type="ECO:0008006" key="4">
    <source>
        <dbReference type="Google" id="ProtNLM"/>
    </source>
</evidence>
<feature type="chain" id="PRO_5015976808" description="DKNYY family protein" evidence="1">
    <location>
        <begin position="28"/>
        <end position="290"/>
    </location>
</feature>
<dbReference type="OrthoDB" id="6654954at2"/>
<evidence type="ECO:0000313" key="2">
    <source>
        <dbReference type="EMBL" id="PYE38109.1"/>
    </source>
</evidence>
<name>A0A2V4UH16_9GAMM</name>
<accession>A0A2V4UH16</accession>
<protein>
    <recommendedName>
        <fullName evidence="4">DKNYY family protein</fullName>
    </recommendedName>
</protein>
<evidence type="ECO:0000256" key="1">
    <source>
        <dbReference type="SAM" id="SignalP"/>
    </source>
</evidence>
<sequence length="290" mass="33860">MLKISVRSMSKAFTATLLSTITSIAIAAPFATMDDYDWVVMKTPLDPASYMYNCHNDYNYETYDALQNCLYNLREDADNAFSKQWGISDKVVRERNAIYIKVANRKNPLVFVDYSSPYEEDFNPYYSLQDYDKSRKLLTIHQSFYEGENLTVVNLATGFWQDFSLRKLSVSPDMRYIVGFESEMGATEHINILERQNSGYYEGYYKQVYSSSEDSKNYDSHKEFYQADKAQQVYDSETFTWVNDTEFSGDKFYVDSFYKLNEADSAAFRVRYTFVRDDKTGAWQMRKGGV</sequence>
<dbReference type="RefSeq" id="WP_146221340.1">
    <property type="nucleotide sequence ID" value="NZ_QJSU01000009.1"/>
</dbReference>
<gene>
    <name evidence="2" type="ORF">DFP82_10957</name>
</gene>
<keyword evidence="1" id="KW-0732">Signal</keyword>
<dbReference type="Proteomes" id="UP000247746">
    <property type="component" value="Unassembled WGS sequence"/>
</dbReference>
<dbReference type="AlphaFoldDB" id="A0A2V4UH16"/>
<proteinExistence type="predicted"/>
<feature type="signal peptide" evidence="1">
    <location>
        <begin position="1"/>
        <end position="27"/>
    </location>
</feature>